<name>A0A5J9TMA8_9POAL</name>
<dbReference type="AlphaFoldDB" id="A0A5J9TMA8"/>
<gene>
    <name evidence="1" type="ORF">EJB05_45646</name>
</gene>
<dbReference type="OrthoDB" id="671678at2759"/>
<dbReference type="EMBL" id="RWGY01000039">
    <property type="protein sequence ID" value="TVU12028.1"/>
    <property type="molecule type" value="Genomic_DNA"/>
</dbReference>
<keyword evidence="2" id="KW-1185">Reference proteome</keyword>
<comment type="caution">
    <text evidence="1">The sequence shown here is derived from an EMBL/GenBank/DDBJ whole genome shotgun (WGS) entry which is preliminary data.</text>
</comment>
<evidence type="ECO:0000313" key="2">
    <source>
        <dbReference type="Proteomes" id="UP000324897"/>
    </source>
</evidence>
<evidence type="ECO:0000313" key="1">
    <source>
        <dbReference type="EMBL" id="TVU12028.1"/>
    </source>
</evidence>
<protein>
    <submittedName>
        <fullName evidence="1">Uncharacterized protein</fullName>
    </submittedName>
</protein>
<reference evidence="1 2" key="1">
    <citation type="journal article" date="2019" name="Sci. Rep.">
        <title>A high-quality genome of Eragrostis curvula grass provides insights into Poaceae evolution and supports new strategies to enhance forage quality.</title>
        <authorList>
            <person name="Carballo J."/>
            <person name="Santos B.A.C.M."/>
            <person name="Zappacosta D."/>
            <person name="Garbus I."/>
            <person name="Selva J.P."/>
            <person name="Gallo C.A."/>
            <person name="Diaz A."/>
            <person name="Albertini E."/>
            <person name="Caccamo M."/>
            <person name="Echenique V."/>
        </authorList>
    </citation>
    <scope>NUCLEOTIDE SEQUENCE [LARGE SCALE GENOMIC DNA]</scope>
    <source>
        <strain evidence="2">cv. Victoria</strain>
        <tissue evidence="1">Leaf</tissue>
    </source>
</reference>
<dbReference type="Gramene" id="TVU12028">
    <property type="protein sequence ID" value="TVU12028"/>
    <property type="gene ID" value="EJB05_45646"/>
</dbReference>
<dbReference type="Proteomes" id="UP000324897">
    <property type="component" value="Chromosome 3"/>
</dbReference>
<organism evidence="1 2">
    <name type="scientific">Eragrostis curvula</name>
    <name type="common">weeping love grass</name>
    <dbReference type="NCBI Taxonomy" id="38414"/>
    <lineage>
        <taxon>Eukaryota</taxon>
        <taxon>Viridiplantae</taxon>
        <taxon>Streptophyta</taxon>
        <taxon>Embryophyta</taxon>
        <taxon>Tracheophyta</taxon>
        <taxon>Spermatophyta</taxon>
        <taxon>Magnoliopsida</taxon>
        <taxon>Liliopsida</taxon>
        <taxon>Poales</taxon>
        <taxon>Poaceae</taxon>
        <taxon>PACMAD clade</taxon>
        <taxon>Chloridoideae</taxon>
        <taxon>Eragrostideae</taxon>
        <taxon>Eragrostidinae</taxon>
        <taxon>Eragrostis</taxon>
    </lineage>
</organism>
<accession>A0A5J9TMA8</accession>
<proteinExistence type="predicted"/>
<sequence length="86" mass="9588">MHQPTPCCRICGQRWQASPEDVLVKSEPGGSDSPLFCAARQLLQGIVTPSRERAFAAAKPFDVIDSTYMRSSRFSTLIKPMPVRTY</sequence>
<feature type="non-terminal residue" evidence="1">
    <location>
        <position position="1"/>
    </location>
</feature>